<dbReference type="RefSeq" id="XP_040716896.1">
    <property type="nucleotide sequence ID" value="XM_040853841.1"/>
</dbReference>
<dbReference type="Pfam" id="PF03856">
    <property type="entry name" value="SUN"/>
    <property type="match status" value="1"/>
</dbReference>
<dbReference type="GO" id="GO:0031505">
    <property type="term" value="P:fungal-type cell wall organization"/>
    <property type="evidence" value="ECO:0007669"/>
    <property type="project" value="TreeGrafter"/>
</dbReference>
<dbReference type="GeneID" id="63770053"/>
<dbReference type="GO" id="GO:0000272">
    <property type="term" value="P:polysaccharide catabolic process"/>
    <property type="evidence" value="ECO:0007669"/>
    <property type="project" value="UniProtKB-KW"/>
</dbReference>
<dbReference type="OrthoDB" id="5339822at2759"/>
<dbReference type="EMBL" id="MCFJ01000005">
    <property type="protein sequence ID" value="ORY65932.1"/>
    <property type="molecule type" value="Genomic_DNA"/>
</dbReference>
<feature type="region of interest" description="Disordered" evidence="11">
    <location>
        <begin position="109"/>
        <end position="157"/>
    </location>
</feature>
<evidence type="ECO:0000256" key="5">
    <source>
        <dbReference type="ARBA" id="ARBA00022729"/>
    </source>
</evidence>
<dbReference type="AlphaFoldDB" id="A0A1Y2E325"/>
<proteinExistence type="inferred from homology"/>
<organism evidence="13 14">
    <name type="scientific">Pseudomassariella vexata</name>
    <dbReference type="NCBI Taxonomy" id="1141098"/>
    <lineage>
        <taxon>Eukaryota</taxon>
        <taxon>Fungi</taxon>
        <taxon>Dikarya</taxon>
        <taxon>Ascomycota</taxon>
        <taxon>Pezizomycotina</taxon>
        <taxon>Sordariomycetes</taxon>
        <taxon>Xylariomycetidae</taxon>
        <taxon>Amphisphaeriales</taxon>
        <taxon>Pseudomassariaceae</taxon>
        <taxon>Pseudomassariella</taxon>
    </lineage>
</organism>
<keyword evidence="8" id="KW-0326">Glycosidase</keyword>
<comment type="caution">
    <text evidence="13">The sequence shown here is derived from an EMBL/GenBank/DDBJ whole genome shotgun (WGS) entry which is preliminary data.</text>
</comment>
<dbReference type="PANTHER" id="PTHR31316:SF0">
    <property type="entry name" value="SECRETED BETA-GLUCOSIDASE SIM1-RELATED"/>
    <property type="match status" value="1"/>
</dbReference>
<evidence type="ECO:0000256" key="2">
    <source>
        <dbReference type="ARBA" id="ARBA00010579"/>
    </source>
</evidence>
<evidence type="ECO:0000313" key="14">
    <source>
        <dbReference type="Proteomes" id="UP000193689"/>
    </source>
</evidence>
<evidence type="ECO:0000256" key="9">
    <source>
        <dbReference type="ARBA" id="ARBA00023316"/>
    </source>
</evidence>
<accession>A0A1Y2E325</accession>
<keyword evidence="5 12" id="KW-0732">Signal</keyword>
<name>A0A1Y2E325_9PEZI</name>
<evidence type="ECO:0000256" key="6">
    <source>
        <dbReference type="ARBA" id="ARBA00022801"/>
    </source>
</evidence>
<evidence type="ECO:0000256" key="4">
    <source>
        <dbReference type="ARBA" id="ARBA00022525"/>
    </source>
</evidence>
<reference evidence="13 14" key="1">
    <citation type="submission" date="2016-07" db="EMBL/GenBank/DDBJ databases">
        <title>Pervasive Adenine N6-methylation of Active Genes in Fungi.</title>
        <authorList>
            <consortium name="DOE Joint Genome Institute"/>
            <person name="Mondo S.J."/>
            <person name="Dannebaum R.O."/>
            <person name="Kuo R.C."/>
            <person name="Labutti K."/>
            <person name="Haridas S."/>
            <person name="Kuo A."/>
            <person name="Salamov A."/>
            <person name="Ahrendt S.R."/>
            <person name="Lipzen A."/>
            <person name="Sullivan W."/>
            <person name="Andreopoulos W.B."/>
            <person name="Clum A."/>
            <person name="Lindquist E."/>
            <person name="Daum C."/>
            <person name="Ramamoorthy G.K."/>
            <person name="Gryganskyi A."/>
            <person name="Culley D."/>
            <person name="Magnuson J.K."/>
            <person name="James T.Y."/>
            <person name="O'Malley M.A."/>
            <person name="Stajich J.E."/>
            <person name="Spatafora J.W."/>
            <person name="Visel A."/>
            <person name="Grigoriev I.V."/>
        </authorList>
    </citation>
    <scope>NUCLEOTIDE SEQUENCE [LARGE SCALE GENOMIC DNA]</scope>
    <source>
        <strain evidence="13 14">CBS 129021</strain>
    </source>
</reference>
<sequence>MKITILNLAFAASLAVAQPHNHGHGHFHQKKRGDSAVDKRGDVVVDYVPAYATVYKIGDEEVTPEEAKAGLDNGLYIVVGETTPTYSAPSAPSITPTSSPEYAAQFIEKTSTTTSSSTTSSTPVPSTTSTTSSVAPATTSQASSGGSSGTTGIDAEFPSGEIDCDTFPSDYGAYALDWLDTAGWASLQYTPNYSIGDAAISYIVSGVTGDKCKKKGFCSYACPPGYMKSQWPEDSQGLTGQSIGGLYCNADGKLELTRPKVKQLCIEGVGGVTIVNKLSKGAAVCRTDYPGLENMVIPLDTQPGNTYTLANVDSSTYYEWEGMATTFQYYVNPQGISVEDACVWTSPVKPLAAGNWAPTIIGVGRDSTGTTYLSIFPNSPTSVATLDFDIEISGDFSGSCSLKSGTYEGSDSGCTIGIPEGGNAVLTFVDSS</sequence>
<feature type="chain" id="PRO_5010987909" description="SUN domain-containing protein" evidence="12">
    <location>
        <begin position="18"/>
        <end position="432"/>
    </location>
</feature>
<dbReference type="Proteomes" id="UP000193689">
    <property type="component" value="Unassembled WGS sequence"/>
</dbReference>
<evidence type="ECO:0000256" key="1">
    <source>
        <dbReference type="ARBA" id="ARBA00004191"/>
    </source>
</evidence>
<keyword evidence="7" id="KW-0119">Carbohydrate metabolism</keyword>
<gene>
    <name evidence="13" type="ORF">BCR38DRAFT_169368</name>
</gene>
<dbReference type="GO" id="GO:0016798">
    <property type="term" value="F:hydrolase activity, acting on glycosyl bonds"/>
    <property type="evidence" value="ECO:0007669"/>
    <property type="project" value="UniProtKB-KW"/>
</dbReference>
<evidence type="ECO:0000256" key="3">
    <source>
        <dbReference type="ARBA" id="ARBA00022512"/>
    </source>
</evidence>
<comment type="similarity">
    <text evidence="2">Belongs to the SUN family.</text>
</comment>
<evidence type="ECO:0000256" key="7">
    <source>
        <dbReference type="ARBA" id="ARBA00023277"/>
    </source>
</evidence>
<evidence type="ECO:0000256" key="11">
    <source>
        <dbReference type="SAM" id="MobiDB-lite"/>
    </source>
</evidence>
<feature type="signal peptide" evidence="12">
    <location>
        <begin position="1"/>
        <end position="17"/>
    </location>
</feature>
<evidence type="ECO:0000256" key="8">
    <source>
        <dbReference type="ARBA" id="ARBA00023295"/>
    </source>
</evidence>
<evidence type="ECO:0008006" key="15">
    <source>
        <dbReference type="Google" id="ProtNLM"/>
    </source>
</evidence>
<dbReference type="InParanoid" id="A0A1Y2E325"/>
<comment type="subcellular location">
    <subcellularLocation>
        <location evidence="1">Secreted</location>
        <location evidence="1">Cell wall</location>
    </subcellularLocation>
</comment>
<evidence type="ECO:0000256" key="10">
    <source>
        <dbReference type="ARBA" id="ARBA00023326"/>
    </source>
</evidence>
<keyword evidence="3" id="KW-0134">Cell wall</keyword>
<keyword evidence="6" id="KW-0378">Hydrolase</keyword>
<dbReference type="InterPro" id="IPR005556">
    <property type="entry name" value="SUN"/>
</dbReference>
<evidence type="ECO:0000313" key="13">
    <source>
        <dbReference type="EMBL" id="ORY65932.1"/>
    </source>
</evidence>
<feature type="compositionally biased region" description="Low complexity" evidence="11">
    <location>
        <begin position="110"/>
        <end position="145"/>
    </location>
</feature>
<dbReference type="FunCoup" id="A0A1Y2E325">
    <property type="interactions" value="50"/>
</dbReference>
<keyword evidence="10" id="KW-0624">Polysaccharide degradation</keyword>
<dbReference type="GO" id="GO:0009277">
    <property type="term" value="C:fungal-type cell wall"/>
    <property type="evidence" value="ECO:0007669"/>
    <property type="project" value="TreeGrafter"/>
</dbReference>
<keyword evidence="14" id="KW-1185">Reference proteome</keyword>
<dbReference type="InterPro" id="IPR051526">
    <property type="entry name" value="Beta-Glucosidase_SUN"/>
</dbReference>
<keyword evidence="9" id="KW-0961">Cell wall biogenesis/degradation</keyword>
<keyword evidence="4" id="KW-0964">Secreted</keyword>
<protein>
    <recommendedName>
        <fullName evidence="15">SUN domain-containing protein</fullName>
    </recommendedName>
</protein>
<dbReference type="STRING" id="1141098.A0A1Y2E325"/>
<evidence type="ECO:0000256" key="12">
    <source>
        <dbReference type="SAM" id="SignalP"/>
    </source>
</evidence>
<dbReference type="GO" id="GO:0009986">
    <property type="term" value="C:cell surface"/>
    <property type="evidence" value="ECO:0007669"/>
    <property type="project" value="TreeGrafter"/>
</dbReference>
<dbReference type="PANTHER" id="PTHR31316">
    <property type="entry name" value="BETA-GLUCOSIDASE-LIKE PROTEIN NCA3, MITOCHONDRIAL-RELATED"/>
    <property type="match status" value="1"/>
</dbReference>